<evidence type="ECO:0000313" key="1">
    <source>
        <dbReference type="EMBL" id="KAF9923737.1"/>
    </source>
</evidence>
<keyword evidence="2" id="KW-1185">Reference proteome</keyword>
<organism evidence="1 2">
    <name type="scientific">Modicella reniformis</name>
    <dbReference type="NCBI Taxonomy" id="1440133"/>
    <lineage>
        <taxon>Eukaryota</taxon>
        <taxon>Fungi</taxon>
        <taxon>Fungi incertae sedis</taxon>
        <taxon>Mucoromycota</taxon>
        <taxon>Mortierellomycotina</taxon>
        <taxon>Mortierellomycetes</taxon>
        <taxon>Mortierellales</taxon>
        <taxon>Mortierellaceae</taxon>
        <taxon>Modicella</taxon>
    </lineage>
</organism>
<dbReference type="Proteomes" id="UP000749646">
    <property type="component" value="Unassembled WGS sequence"/>
</dbReference>
<proteinExistence type="predicted"/>
<reference evidence="1" key="1">
    <citation type="journal article" date="2020" name="Fungal Divers.">
        <title>Resolving the Mortierellaceae phylogeny through synthesis of multi-gene phylogenetics and phylogenomics.</title>
        <authorList>
            <person name="Vandepol N."/>
            <person name="Liber J."/>
            <person name="Desiro A."/>
            <person name="Na H."/>
            <person name="Kennedy M."/>
            <person name="Barry K."/>
            <person name="Grigoriev I.V."/>
            <person name="Miller A.N."/>
            <person name="O'Donnell K."/>
            <person name="Stajich J.E."/>
            <person name="Bonito G."/>
        </authorList>
    </citation>
    <scope>NUCLEOTIDE SEQUENCE</scope>
    <source>
        <strain evidence="1">MES-2147</strain>
    </source>
</reference>
<dbReference type="EMBL" id="JAAAHW010010668">
    <property type="protein sequence ID" value="KAF9923737.1"/>
    <property type="molecule type" value="Genomic_DNA"/>
</dbReference>
<evidence type="ECO:0000313" key="2">
    <source>
        <dbReference type="Proteomes" id="UP000749646"/>
    </source>
</evidence>
<dbReference type="AlphaFoldDB" id="A0A9P6ILW5"/>
<comment type="caution">
    <text evidence="1">The sequence shown here is derived from an EMBL/GenBank/DDBJ whole genome shotgun (WGS) entry which is preliminary data.</text>
</comment>
<dbReference type="OrthoDB" id="2333012at2759"/>
<name>A0A9P6ILW5_9FUNG</name>
<gene>
    <name evidence="1" type="ORF">BGZ65_008697</name>
</gene>
<accession>A0A9P6ILW5</accession>
<feature type="non-terminal residue" evidence="1">
    <location>
        <position position="1"/>
    </location>
</feature>
<sequence length="222" mass="24591">MSNDSGKPPSQAFRDPSTLKVTNISAVTDPKTGNPIILWRHIQAAFEKAKTILNGDSLVSFMIGENLEEVLPLRIAYHPGVVLDVVMETTEQAIAIGEAIRPSQIHSAGKGDLTNHDDRLNQTASTSAMAGNTTDQSLIIYPKTIPEGSQSSSMLSHNTLYNDSFNVIMSGQAIMNEITKSKELHLHLQEFQQQTNQQLLRYQKKTLQAQKHISEELLKKQN</sequence>
<protein>
    <submittedName>
        <fullName evidence="1">Uncharacterized protein</fullName>
    </submittedName>
</protein>